<evidence type="ECO:0000313" key="3">
    <source>
        <dbReference type="EMBL" id="HIQ80900.1"/>
    </source>
</evidence>
<comment type="caution">
    <text evidence="3">The sequence shown here is derived from an EMBL/GenBank/DDBJ whole genome shotgun (WGS) entry which is preliminary data.</text>
</comment>
<dbReference type="PANTHER" id="PTHR46558:SF4">
    <property type="entry name" value="DNA-BIDING PHAGE PROTEIN"/>
    <property type="match status" value="1"/>
</dbReference>
<protein>
    <submittedName>
        <fullName evidence="3">Helix-turn-helix domain-containing protein</fullName>
    </submittedName>
</protein>
<dbReference type="EMBL" id="DVFW01000028">
    <property type="protein sequence ID" value="HIQ80900.1"/>
    <property type="molecule type" value="Genomic_DNA"/>
</dbReference>
<dbReference type="PROSITE" id="PS50943">
    <property type="entry name" value="HTH_CROC1"/>
    <property type="match status" value="1"/>
</dbReference>
<name>A0A9D1CVX2_9FIRM</name>
<dbReference type="SMART" id="SM00530">
    <property type="entry name" value="HTH_XRE"/>
    <property type="match status" value="1"/>
</dbReference>
<sequence length="142" mass="16310">MANIVKKKLPELLRRYRENCGLSQGQVAEALSVDRSTYTYYEIGKTAPSINTMMKLIRILNIPYVEFLQCVNGGELAGEAVNLADPEQARPVAAKKRTTFEREKIYELSADEQQLVINYRMLPKSQQRELLKRMGNRLKEES</sequence>
<evidence type="ECO:0000259" key="2">
    <source>
        <dbReference type="PROSITE" id="PS50943"/>
    </source>
</evidence>
<dbReference type="AlphaFoldDB" id="A0A9D1CVX2"/>
<dbReference type="Pfam" id="PF01381">
    <property type="entry name" value="HTH_3"/>
    <property type="match status" value="1"/>
</dbReference>
<feature type="domain" description="HTH cro/C1-type" evidence="2">
    <location>
        <begin position="13"/>
        <end position="67"/>
    </location>
</feature>
<dbReference type="CDD" id="cd00093">
    <property type="entry name" value="HTH_XRE"/>
    <property type="match status" value="1"/>
</dbReference>
<dbReference type="SUPFAM" id="SSF47413">
    <property type="entry name" value="lambda repressor-like DNA-binding domains"/>
    <property type="match status" value="1"/>
</dbReference>
<dbReference type="InterPro" id="IPR001387">
    <property type="entry name" value="Cro/C1-type_HTH"/>
</dbReference>
<evidence type="ECO:0000256" key="1">
    <source>
        <dbReference type="ARBA" id="ARBA00023125"/>
    </source>
</evidence>
<reference evidence="3" key="2">
    <citation type="journal article" date="2021" name="PeerJ">
        <title>Extensive microbial diversity within the chicken gut microbiome revealed by metagenomics and culture.</title>
        <authorList>
            <person name="Gilroy R."/>
            <person name="Ravi A."/>
            <person name="Getino M."/>
            <person name="Pursley I."/>
            <person name="Horton D.L."/>
            <person name="Alikhan N.F."/>
            <person name="Baker D."/>
            <person name="Gharbi K."/>
            <person name="Hall N."/>
            <person name="Watson M."/>
            <person name="Adriaenssens E.M."/>
            <person name="Foster-Nyarko E."/>
            <person name="Jarju S."/>
            <person name="Secka A."/>
            <person name="Antonio M."/>
            <person name="Oren A."/>
            <person name="Chaudhuri R.R."/>
            <person name="La Ragione R."/>
            <person name="Hildebrand F."/>
            <person name="Pallen M.J."/>
        </authorList>
    </citation>
    <scope>NUCLEOTIDE SEQUENCE</scope>
    <source>
        <strain evidence="3">ChiSjej1B19-3389</strain>
    </source>
</reference>
<dbReference type="Gene3D" id="1.10.260.40">
    <property type="entry name" value="lambda repressor-like DNA-binding domains"/>
    <property type="match status" value="1"/>
</dbReference>
<gene>
    <name evidence="3" type="ORF">IAD32_06415</name>
</gene>
<dbReference type="Proteomes" id="UP000886787">
    <property type="component" value="Unassembled WGS sequence"/>
</dbReference>
<dbReference type="GO" id="GO:0003677">
    <property type="term" value="F:DNA binding"/>
    <property type="evidence" value="ECO:0007669"/>
    <property type="project" value="UniProtKB-KW"/>
</dbReference>
<proteinExistence type="predicted"/>
<dbReference type="PANTHER" id="PTHR46558">
    <property type="entry name" value="TRACRIPTIONAL REGULATORY PROTEIN-RELATED-RELATED"/>
    <property type="match status" value="1"/>
</dbReference>
<keyword evidence="1" id="KW-0238">DNA-binding</keyword>
<reference evidence="3" key="1">
    <citation type="submission" date="2020-10" db="EMBL/GenBank/DDBJ databases">
        <authorList>
            <person name="Gilroy R."/>
        </authorList>
    </citation>
    <scope>NUCLEOTIDE SEQUENCE</scope>
    <source>
        <strain evidence="3">ChiSjej1B19-3389</strain>
    </source>
</reference>
<dbReference type="InterPro" id="IPR010982">
    <property type="entry name" value="Lambda_DNA-bd_dom_sf"/>
</dbReference>
<accession>A0A9D1CVX2</accession>
<evidence type="ECO:0000313" key="4">
    <source>
        <dbReference type="Proteomes" id="UP000886787"/>
    </source>
</evidence>
<organism evidence="3 4">
    <name type="scientific">Candidatus Scatavimonas merdigallinarum</name>
    <dbReference type="NCBI Taxonomy" id="2840914"/>
    <lineage>
        <taxon>Bacteria</taxon>
        <taxon>Bacillati</taxon>
        <taxon>Bacillota</taxon>
        <taxon>Clostridia</taxon>
        <taxon>Eubacteriales</taxon>
        <taxon>Oscillospiraceae</taxon>
        <taxon>Oscillospiraceae incertae sedis</taxon>
        <taxon>Candidatus Scatavimonas</taxon>
    </lineage>
</organism>